<dbReference type="InterPro" id="IPR020013">
    <property type="entry name" value="Flagellar_FlgE/F/G"/>
</dbReference>
<name>D5V686_ARCNC</name>
<dbReference type="SUPFAM" id="SSF117143">
    <property type="entry name" value="Flagellar hook protein flgE"/>
    <property type="match status" value="1"/>
</dbReference>
<evidence type="ECO:0000256" key="7">
    <source>
        <dbReference type="RuleBase" id="RU362116"/>
    </source>
</evidence>
<dbReference type="InterPro" id="IPR053967">
    <property type="entry name" value="LlgE_F_G-like_D1"/>
</dbReference>
<dbReference type="HOGENOM" id="CLU_013687_0_1_7"/>
<dbReference type="Pfam" id="PF22692">
    <property type="entry name" value="LlgE_F_G_D1"/>
    <property type="match status" value="1"/>
</dbReference>
<evidence type="ECO:0000313" key="12">
    <source>
        <dbReference type="Proteomes" id="UP000000939"/>
    </source>
</evidence>
<dbReference type="PANTHER" id="PTHR30435:SF19">
    <property type="entry name" value="FLAGELLAR BASAL-BODY ROD PROTEIN FLGG"/>
    <property type="match status" value="1"/>
</dbReference>
<keyword evidence="11" id="KW-0282">Flagellum</keyword>
<accession>D5V686</accession>
<dbReference type="OrthoDB" id="9804559at2"/>
<dbReference type="InterPro" id="IPR037925">
    <property type="entry name" value="FlgE/F/G-like"/>
</dbReference>
<sequence length="263" mass="28404">MIKGMYTAASGMYAQQHQIDVTSNNISNVNTAGFKKDRAEFEDLMYQRLNYTGGSTSQDTRNPTGIDVGSGVRISGIQKSFEEGDLEPTGNDLDIAIEGKGFFRVTLPNGETAYTRNGQFKVNSDGSIVNGNGYLLDPEIVIPDNLTKINISNDGLITATDPTTQEEQEVGQITLSDFVNPAGLAPMGESLFRATTASGDPIDANPTEEQFGNLRQGFVEMSNVKLVSEMVDLITAQRAYEANSKAIQTADKLLTIANQLKTS</sequence>
<keyword evidence="12" id="KW-1185">Reference proteome</keyword>
<feature type="domain" description="Flagellar basal-body/hook protein C-terminal" evidence="9">
    <location>
        <begin position="215"/>
        <end position="260"/>
    </location>
</feature>
<comment type="subunit">
    <text evidence="5">The basal body constitutes a major portion of the flagellar organelle and consists of four rings (L,P,S, and M) mounted on a central rod. The rod consists of about 26 subunits of FlgG in the distal portion, and FlgB, FlgC and FlgF are thought to build up the proximal portion of the rod with about 6 subunits each.</text>
</comment>
<dbReference type="PANTHER" id="PTHR30435">
    <property type="entry name" value="FLAGELLAR PROTEIN"/>
    <property type="match status" value="1"/>
</dbReference>
<dbReference type="KEGG" id="ant:Arnit_2506"/>
<feature type="domain" description="Flagellar basal body rod protein N-terminal" evidence="8">
    <location>
        <begin position="5"/>
        <end position="35"/>
    </location>
</feature>
<evidence type="ECO:0000259" key="10">
    <source>
        <dbReference type="Pfam" id="PF22692"/>
    </source>
</evidence>
<evidence type="ECO:0000313" key="11">
    <source>
        <dbReference type="EMBL" id="ADG94156.1"/>
    </source>
</evidence>
<dbReference type="InterPro" id="IPR019776">
    <property type="entry name" value="Flagellar_basal_body_rod_CS"/>
</dbReference>
<comment type="similarity">
    <text evidence="2 7">Belongs to the flagella basal body rod proteins family.</text>
</comment>
<reference evidence="11 12" key="1">
    <citation type="journal article" date="2010" name="Stand. Genomic Sci.">
        <title>Complete genome sequence of Arcobacter nitrofigilis type strain (CI).</title>
        <authorList>
            <person name="Pati A."/>
            <person name="Gronow S."/>
            <person name="Lapidus A."/>
            <person name="Copeland A."/>
            <person name="Glavina Del Rio T."/>
            <person name="Nolan M."/>
            <person name="Lucas S."/>
            <person name="Tice H."/>
            <person name="Cheng J.F."/>
            <person name="Han C."/>
            <person name="Chertkov O."/>
            <person name="Bruce D."/>
            <person name="Tapia R."/>
            <person name="Goodwin L."/>
            <person name="Pitluck S."/>
            <person name="Liolios K."/>
            <person name="Ivanova N."/>
            <person name="Mavromatis K."/>
            <person name="Chen A."/>
            <person name="Palaniappan K."/>
            <person name="Land M."/>
            <person name="Hauser L."/>
            <person name="Chang Y.J."/>
            <person name="Jeffries C.D."/>
            <person name="Detter J.C."/>
            <person name="Rohde M."/>
            <person name="Goker M."/>
            <person name="Bristow J."/>
            <person name="Eisen J.A."/>
            <person name="Markowitz V."/>
            <person name="Hugenholtz P."/>
            <person name="Klenk H.P."/>
            <person name="Kyrpides N.C."/>
        </authorList>
    </citation>
    <scope>NUCLEOTIDE SEQUENCE [LARGE SCALE GENOMIC DNA]</scope>
    <source>
        <strain evidence="12">ATCC 33309 / DSM 7299 / CCUG 15893 / LMG 7604 / NCTC 12251 / CI</strain>
    </source>
</reference>
<dbReference type="AlphaFoldDB" id="D5V686"/>
<dbReference type="RefSeq" id="WP_013136301.1">
    <property type="nucleotide sequence ID" value="NC_014166.1"/>
</dbReference>
<evidence type="ECO:0000256" key="6">
    <source>
        <dbReference type="NCBIfam" id="TIGR02488"/>
    </source>
</evidence>
<evidence type="ECO:0000256" key="2">
    <source>
        <dbReference type="ARBA" id="ARBA00009677"/>
    </source>
</evidence>
<evidence type="ECO:0000256" key="1">
    <source>
        <dbReference type="ARBA" id="ARBA00004117"/>
    </source>
</evidence>
<keyword evidence="11" id="KW-0969">Cilium</keyword>
<evidence type="ECO:0000256" key="4">
    <source>
        <dbReference type="ARBA" id="ARBA00023143"/>
    </source>
</evidence>
<dbReference type="Pfam" id="PF00460">
    <property type="entry name" value="Flg_bb_rod"/>
    <property type="match status" value="1"/>
</dbReference>
<dbReference type="NCBIfam" id="TIGR02488">
    <property type="entry name" value="flgG_G_neg"/>
    <property type="match status" value="1"/>
</dbReference>
<protein>
    <recommendedName>
        <fullName evidence="3 6">Flagellar basal-body rod protein FlgG</fullName>
    </recommendedName>
</protein>
<dbReference type="PROSITE" id="PS00588">
    <property type="entry name" value="FLAGELLA_BB_ROD"/>
    <property type="match status" value="1"/>
</dbReference>
<dbReference type="GO" id="GO:0071978">
    <property type="term" value="P:bacterial-type flagellum-dependent swarming motility"/>
    <property type="evidence" value="ECO:0007669"/>
    <property type="project" value="TreeGrafter"/>
</dbReference>
<evidence type="ECO:0000259" key="8">
    <source>
        <dbReference type="Pfam" id="PF00460"/>
    </source>
</evidence>
<dbReference type="NCBIfam" id="TIGR03506">
    <property type="entry name" value="FlgEFG_subfam"/>
    <property type="match status" value="2"/>
</dbReference>
<dbReference type="Pfam" id="PF06429">
    <property type="entry name" value="Flg_bbr_C"/>
    <property type="match status" value="1"/>
</dbReference>
<proteinExistence type="inferred from homology"/>
<dbReference type="GO" id="GO:0009426">
    <property type="term" value="C:bacterial-type flagellum basal body, distal rod"/>
    <property type="evidence" value="ECO:0007669"/>
    <property type="project" value="UniProtKB-UniRule"/>
</dbReference>
<evidence type="ECO:0000256" key="5">
    <source>
        <dbReference type="ARBA" id="ARBA00025933"/>
    </source>
</evidence>
<organism evidence="11 12">
    <name type="scientific">Arcobacter nitrofigilis (strain ATCC 33309 / DSM 7299 / CCUG 15893 / LMG 7604 / NCTC 12251 / CI)</name>
    <name type="common">Campylobacter nitrofigilis</name>
    <dbReference type="NCBI Taxonomy" id="572480"/>
    <lineage>
        <taxon>Bacteria</taxon>
        <taxon>Pseudomonadati</taxon>
        <taxon>Campylobacterota</taxon>
        <taxon>Epsilonproteobacteria</taxon>
        <taxon>Campylobacterales</taxon>
        <taxon>Arcobacteraceae</taxon>
        <taxon>Arcobacter</taxon>
    </lineage>
</organism>
<dbReference type="EMBL" id="CP001999">
    <property type="protein sequence ID" value="ADG94156.1"/>
    <property type="molecule type" value="Genomic_DNA"/>
</dbReference>
<dbReference type="InterPro" id="IPR012836">
    <property type="entry name" value="FlgF"/>
</dbReference>
<feature type="domain" description="Flagellar hook protein FlgE/F/G-like D1" evidence="10">
    <location>
        <begin position="96"/>
        <end position="159"/>
    </location>
</feature>
<comment type="subcellular location">
    <subcellularLocation>
        <location evidence="1 7">Bacterial flagellum basal body</location>
    </subcellularLocation>
</comment>
<keyword evidence="4 7" id="KW-0975">Bacterial flagellum</keyword>
<dbReference type="eggNOG" id="COG4786">
    <property type="taxonomic scope" value="Bacteria"/>
</dbReference>
<evidence type="ECO:0000259" key="9">
    <source>
        <dbReference type="Pfam" id="PF06429"/>
    </source>
</evidence>
<dbReference type="InterPro" id="IPR012834">
    <property type="entry name" value="FlgG_G_neg"/>
</dbReference>
<dbReference type="NCBIfam" id="TIGR02490">
    <property type="entry name" value="flgF"/>
    <property type="match status" value="1"/>
</dbReference>
<dbReference type="InterPro" id="IPR001444">
    <property type="entry name" value="Flag_bb_rod_N"/>
</dbReference>
<keyword evidence="11" id="KW-0966">Cell projection</keyword>
<dbReference type="STRING" id="572480.Arnit_2506"/>
<evidence type="ECO:0000256" key="3">
    <source>
        <dbReference type="ARBA" id="ARBA00017948"/>
    </source>
</evidence>
<dbReference type="Proteomes" id="UP000000939">
    <property type="component" value="Chromosome"/>
</dbReference>
<dbReference type="InterPro" id="IPR010930">
    <property type="entry name" value="Flg_bb/hook_C_dom"/>
</dbReference>
<gene>
    <name evidence="11" type="ordered locus">Arnit_2506</name>
</gene>